<evidence type="ECO:0000313" key="2">
    <source>
        <dbReference type="EMBL" id="NYD51310.1"/>
    </source>
</evidence>
<name>A0A7Y9JJL6_9ACTN</name>
<dbReference type="Proteomes" id="UP000529783">
    <property type="component" value="Unassembled WGS sequence"/>
</dbReference>
<organism evidence="2 3">
    <name type="scientific">Actinomadura luteofluorescens</name>
    <dbReference type="NCBI Taxonomy" id="46163"/>
    <lineage>
        <taxon>Bacteria</taxon>
        <taxon>Bacillati</taxon>
        <taxon>Actinomycetota</taxon>
        <taxon>Actinomycetes</taxon>
        <taxon>Streptosporangiales</taxon>
        <taxon>Thermomonosporaceae</taxon>
        <taxon>Actinomadura</taxon>
    </lineage>
</organism>
<gene>
    <name evidence="2" type="ORF">BJY14_007293</name>
</gene>
<sequence length="182" mass="19174">MSPFNLASVRRILKGRGAVVAFVAVFLVAAMALGSFRQSSSEDSDNGRPPASATATAETTTPVADPSETADPEPSTSQPEATPSDVSLRPGQVVGAFEDGPQGPFLVLASMDEYQGDLEAMSKDKDALRNLDVTGQAISMLWKVDVSTAVFQSCRPNLTRMVFKDFPSCTGVPSATPSTTDR</sequence>
<protein>
    <submittedName>
        <fullName evidence="2">Uncharacterized protein</fullName>
    </submittedName>
</protein>
<dbReference type="AlphaFoldDB" id="A0A7Y9JJL6"/>
<reference evidence="2 3" key="1">
    <citation type="submission" date="2020-07" db="EMBL/GenBank/DDBJ databases">
        <title>Sequencing the genomes of 1000 actinobacteria strains.</title>
        <authorList>
            <person name="Klenk H.-P."/>
        </authorList>
    </citation>
    <scope>NUCLEOTIDE SEQUENCE [LARGE SCALE GENOMIC DNA]</scope>
    <source>
        <strain evidence="2 3">DSM 40398</strain>
    </source>
</reference>
<proteinExistence type="predicted"/>
<dbReference type="RefSeq" id="WP_179847719.1">
    <property type="nucleotide sequence ID" value="NZ_JACCBA010000001.1"/>
</dbReference>
<feature type="compositionally biased region" description="Low complexity" evidence="1">
    <location>
        <begin position="49"/>
        <end position="66"/>
    </location>
</feature>
<feature type="region of interest" description="Disordered" evidence="1">
    <location>
        <begin position="37"/>
        <end position="93"/>
    </location>
</feature>
<dbReference type="EMBL" id="JACCBA010000001">
    <property type="protein sequence ID" value="NYD51310.1"/>
    <property type="molecule type" value="Genomic_DNA"/>
</dbReference>
<evidence type="ECO:0000256" key="1">
    <source>
        <dbReference type="SAM" id="MobiDB-lite"/>
    </source>
</evidence>
<keyword evidence="3" id="KW-1185">Reference proteome</keyword>
<comment type="caution">
    <text evidence="2">The sequence shown here is derived from an EMBL/GenBank/DDBJ whole genome shotgun (WGS) entry which is preliminary data.</text>
</comment>
<accession>A0A7Y9JJL6</accession>
<feature type="compositionally biased region" description="Polar residues" evidence="1">
    <location>
        <begin position="74"/>
        <end position="85"/>
    </location>
</feature>
<evidence type="ECO:0000313" key="3">
    <source>
        <dbReference type="Proteomes" id="UP000529783"/>
    </source>
</evidence>